<feature type="region of interest" description="Disordered" evidence="1">
    <location>
        <begin position="144"/>
        <end position="179"/>
    </location>
</feature>
<organism evidence="2 3">
    <name type="scientific">Polarella glacialis</name>
    <name type="common">Dinoflagellate</name>
    <dbReference type="NCBI Taxonomy" id="89957"/>
    <lineage>
        <taxon>Eukaryota</taxon>
        <taxon>Sar</taxon>
        <taxon>Alveolata</taxon>
        <taxon>Dinophyceae</taxon>
        <taxon>Suessiales</taxon>
        <taxon>Suessiaceae</taxon>
        <taxon>Polarella</taxon>
    </lineage>
</organism>
<gene>
    <name evidence="2" type="ORF">PGLA1383_LOCUS15606</name>
</gene>
<dbReference type="Proteomes" id="UP000654075">
    <property type="component" value="Unassembled WGS sequence"/>
</dbReference>
<evidence type="ECO:0000256" key="1">
    <source>
        <dbReference type="SAM" id="MobiDB-lite"/>
    </source>
</evidence>
<proteinExistence type="predicted"/>
<accession>A0A813E9Z4</accession>
<evidence type="ECO:0000313" key="2">
    <source>
        <dbReference type="EMBL" id="CAE8597155.1"/>
    </source>
</evidence>
<dbReference type="EMBL" id="CAJNNV010009246">
    <property type="protein sequence ID" value="CAE8597155.1"/>
    <property type="molecule type" value="Genomic_DNA"/>
</dbReference>
<evidence type="ECO:0000313" key="3">
    <source>
        <dbReference type="Proteomes" id="UP000654075"/>
    </source>
</evidence>
<protein>
    <submittedName>
        <fullName evidence="2">Uncharacterized protein</fullName>
    </submittedName>
</protein>
<sequence>ASMLGSQLAAREADVARLERRLFELQGQQNGCSIQGCSFLEPPHLLPPQLREMPVLSQMSHLSQVSATPLPSQQGVFSAAAPPRSQSVPVQLRRMSSAPPGMLTGGLGAVPILRWAPPPPAGGCGVSGQPALAQVPLQQQFPQQHYPPFWPQQPQQQHQQQQQQQHHQQQQQMQHMQLHSMQMQPLLQQQGMPLGTSMAPPAGHAFR</sequence>
<comment type="caution">
    <text evidence="2">The sequence shown here is derived from an EMBL/GenBank/DDBJ whole genome shotgun (WGS) entry which is preliminary data.</text>
</comment>
<reference evidence="2" key="1">
    <citation type="submission" date="2021-02" db="EMBL/GenBank/DDBJ databases">
        <authorList>
            <person name="Dougan E. K."/>
            <person name="Rhodes N."/>
            <person name="Thang M."/>
            <person name="Chan C."/>
        </authorList>
    </citation>
    <scope>NUCLEOTIDE SEQUENCE</scope>
</reference>
<keyword evidence="3" id="KW-1185">Reference proteome</keyword>
<dbReference type="AlphaFoldDB" id="A0A813E9Z4"/>
<name>A0A813E9Z4_POLGL</name>
<feature type="non-terminal residue" evidence="2">
    <location>
        <position position="207"/>
    </location>
</feature>